<evidence type="ECO:0000313" key="2">
    <source>
        <dbReference type="Proteomes" id="UP000276133"/>
    </source>
</evidence>
<name>A0A3M7S5H4_BRAPC</name>
<dbReference type="Proteomes" id="UP000276133">
    <property type="component" value="Unassembled WGS sequence"/>
</dbReference>
<gene>
    <name evidence="1" type="ORF">BpHYR1_015577</name>
</gene>
<proteinExistence type="predicted"/>
<keyword evidence="2" id="KW-1185">Reference proteome</keyword>
<evidence type="ECO:0000313" key="1">
    <source>
        <dbReference type="EMBL" id="RNA30895.1"/>
    </source>
</evidence>
<comment type="caution">
    <text evidence="1">The sequence shown here is derived from an EMBL/GenBank/DDBJ whole genome shotgun (WGS) entry which is preliminary data.</text>
</comment>
<dbReference type="EMBL" id="REGN01002026">
    <property type="protein sequence ID" value="RNA30895.1"/>
    <property type="molecule type" value="Genomic_DNA"/>
</dbReference>
<dbReference type="AlphaFoldDB" id="A0A3M7S5H4"/>
<sequence length="327" mass="38351">MDFLANMRKPKLKRILSSPDLNESNRTLRTEEFFIKTKKLGDLKKVDDSDNFDSFISTLVNDGVVSVNKAVYLIKILHKILDYRQVRVAIEEAIKMPEINLVCMEILTGLIDEKAETWSLIGFQEHPEVDTDQIRSLSISSLHYAVKNYQYLGSLLFSKLKIFHIFGTLASYLADLLYTLFSNDFFKNFFYSFNSKYKNYGVEENATEQKIDINIFYKIFLCAFVDLLEIFYQQINQKSMSNFLKTNKEYSDRGEILTAEKYFYDMSKLVSLKKLVYSDMKNFVVKNYENWVDLRVKFDNYLEQSFVTSHINKIKLIKVDINNSPVV</sequence>
<protein>
    <submittedName>
        <fullName evidence="1">Uncharacterized protein</fullName>
    </submittedName>
</protein>
<accession>A0A3M7S5H4</accession>
<reference evidence="1 2" key="1">
    <citation type="journal article" date="2018" name="Sci. Rep.">
        <title>Genomic signatures of local adaptation to the degree of environmental predictability in rotifers.</title>
        <authorList>
            <person name="Franch-Gras L."/>
            <person name="Hahn C."/>
            <person name="Garcia-Roger E.M."/>
            <person name="Carmona M.J."/>
            <person name="Serra M."/>
            <person name="Gomez A."/>
        </authorList>
    </citation>
    <scope>NUCLEOTIDE SEQUENCE [LARGE SCALE GENOMIC DNA]</scope>
    <source>
        <strain evidence="1">HYR1</strain>
    </source>
</reference>
<organism evidence="1 2">
    <name type="scientific">Brachionus plicatilis</name>
    <name type="common">Marine rotifer</name>
    <name type="synonym">Brachionus muelleri</name>
    <dbReference type="NCBI Taxonomy" id="10195"/>
    <lineage>
        <taxon>Eukaryota</taxon>
        <taxon>Metazoa</taxon>
        <taxon>Spiralia</taxon>
        <taxon>Gnathifera</taxon>
        <taxon>Rotifera</taxon>
        <taxon>Eurotatoria</taxon>
        <taxon>Monogononta</taxon>
        <taxon>Pseudotrocha</taxon>
        <taxon>Ploima</taxon>
        <taxon>Brachionidae</taxon>
        <taxon>Brachionus</taxon>
    </lineage>
</organism>